<evidence type="ECO:0000256" key="1">
    <source>
        <dbReference type="ARBA" id="ARBA00004196"/>
    </source>
</evidence>
<dbReference type="InterPro" id="IPR017896">
    <property type="entry name" value="4Fe4S_Fe-S-bd"/>
</dbReference>
<dbReference type="eggNOG" id="COG1143">
    <property type="taxonomic scope" value="Bacteria"/>
</dbReference>
<dbReference type="Gene3D" id="3.30.70.20">
    <property type="match status" value="1"/>
</dbReference>
<dbReference type="Proteomes" id="UP000002506">
    <property type="component" value="Chromosome"/>
</dbReference>
<dbReference type="PROSITE" id="PS51379">
    <property type="entry name" value="4FE4S_FER_2"/>
    <property type="match status" value="1"/>
</dbReference>
<organism evidence="8 9">
    <name type="scientific">Dehalococcoides mccartyi (strain VS)</name>
    <dbReference type="NCBI Taxonomy" id="311424"/>
    <lineage>
        <taxon>Bacteria</taxon>
        <taxon>Bacillati</taxon>
        <taxon>Chloroflexota</taxon>
        <taxon>Dehalococcoidia</taxon>
        <taxon>Dehalococcoidales</taxon>
        <taxon>Dehalococcoidaceae</taxon>
        <taxon>Dehalococcoides</taxon>
    </lineage>
</organism>
<keyword evidence="2" id="KW-0479">Metal-binding</keyword>
<reference evidence="8 9" key="1">
    <citation type="journal article" date="2009" name="PLoS Genet.">
        <title>Localized plasticity in the streamlined genomes of vinyl chloride respiring Dehalococcoides.</title>
        <authorList>
            <person name="McMurdie P.J."/>
            <person name="Behrens S.F."/>
            <person name="Muller J.A."/>
            <person name="Goke J."/>
            <person name="Ritalahti K.M."/>
            <person name="Wagner R."/>
            <person name="Goltsman E."/>
            <person name="Lapidus A."/>
            <person name="Holmes S."/>
            <person name="Loffler F.E."/>
            <person name="Spormann A.M."/>
        </authorList>
    </citation>
    <scope>NUCLEOTIDE SEQUENCE [LARGE SCALE GENOMIC DNA]</scope>
    <source>
        <strain evidence="8 9">VS</strain>
    </source>
</reference>
<evidence type="ECO:0000256" key="4">
    <source>
        <dbReference type="ARBA" id="ARBA00023004"/>
    </source>
</evidence>
<comment type="subcellular location">
    <subcellularLocation>
        <location evidence="1">Cell envelope</location>
    </subcellularLocation>
</comment>
<name>D2BJE6_DEHMV</name>
<dbReference type="HOGENOM" id="CLU_036586_0_1_0"/>
<evidence type="ECO:0000256" key="5">
    <source>
        <dbReference type="ARBA" id="ARBA00023014"/>
    </source>
</evidence>
<dbReference type="NCBIfam" id="TIGR02486">
    <property type="entry name" value="RDH"/>
    <property type="match status" value="1"/>
</dbReference>
<keyword evidence="5" id="KW-0411">Iron-sulfur</keyword>
<dbReference type="PROSITE" id="PS00198">
    <property type="entry name" value="4FE4S_FER_1"/>
    <property type="match status" value="1"/>
</dbReference>
<dbReference type="InterPro" id="IPR012832">
    <property type="entry name" value="RDH"/>
</dbReference>
<evidence type="ECO:0000313" key="8">
    <source>
        <dbReference type="EMBL" id="ACZ62446.1"/>
    </source>
</evidence>
<dbReference type="GO" id="GO:0046872">
    <property type="term" value="F:metal ion binding"/>
    <property type="evidence" value="ECO:0007669"/>
    <property type="project" value="UniProtKB-KW"/>
</dbReference>
<evidence type="ECO:0000259" key="7">
    <source>
        <dbReference type="PROSITE" id="PS51379"/>
    </source>
</evidence>
<evidence type="ECO:0000256" key="6">
    <source>
        <dbReference type="ARBA" id="ARBA00023136"/>
    </source>
</evidence>
<evidence type="ECO:0000256" key="2">
    <source>
        <dbReference type="ARBA" id="ARBA00022723"/>
    </source>
</evidence>
<dbReference type="GO" id="GO:0051536">
    <property type="term" value="F:iron-sulfur cluster binding"/>
    <property type="evidence" value="ECO:0007669"/>
    <property type="project" value="UniProtKB-KW"/>
</dbReference>
<dbReference type="SUPFAM" id="SSF54862">
    <property type="entry name" value="4Fe-4S ferredoxins"/>
    <property type="match status" value="1"/>
</dbReference>
<dbReference type="Pfam" id="PF00037">
    <property type="entry name" value="Fer4"/>
    <property type="match status" value="1"/>
</dbReference>
<keyword evidence="4" id="KW-0408">Iron</keyword>
<proteinExistence type="predicted"/>
<dbReference type="InterPro" id="IPR028894">
    <property type="entry name" value="RDH_dom"/>
</dbReference>
<evidence type="ECO:0000313" key="9">
    <source>
        <dbReference type="Proteomes" id="UP000002506"/>
    </source>
</evidence>
<dbReference type="EMBL" id="CP001827">
    <property type="protein sequence ID" value="ACZ62446.1"/>
    <property type="molecule type" value="Genomic_DNA"/>
</dbReference>
<dbReference type="GO" id="GO:0030313">
    <property type="term" value="C:cell envelope"/>
    <property type="evidence" value="ECO:0007669"/>
    <property type="project" value="UniProtKB-SubCell"/>
</dbReference>
<sequence length="429" mass="48536">MMRRTHSTILSQRLLKRFNFEDMVTNTRIYRDLDELKSSDLAIEKLPWWITHKDFWDFTTEIDWSIQKPFMHTPQNYYQHLTPEQITQYNSRLTEVMEWKKTSKVLGFTHRDYAMKRGADITSLLPNLAGIDENGKSVLYWTGSPKLMDTIPTPEDMGCPKYEGTPEENLRMIKAFLKICGASKVRAVPIDAKFKSVQPKFYAPNVPLVYESVDKPYSTENKRVIPQKMQWAIVFSTQGGNNLTAQGNNWIGSLGAAIYSGGPSDFIQIQAQRFLKILGYNSIVSGISYNLQSWPAMGVASGMGELGRIQISISPFFNCDRAIRCIITDLPVSLSQPIDAGITRFCIKCGICANICPVSAINSNPEPSWDIWSSDPSNPNLKPELFNNPGKKTWYLGHHLCSIFGRDANDSKCGLCMINCTFHKSNNQV</sequence>
<dbReference type="Pfam" id="PF13486">
    <property type="entry name" value="Dehalogenase"/>
    <property type="match status" value="1"/>
</dbReference>
<gene>
    <name evidence="8" type="primary">rdhA</name>
    <name evidence="8" type="ordered locus">DhcVS_1347</name>
</gene>
<dbReference type="InterPro" id="IPR017900">
    <property type="entry name" value="4Fe4S_Fe_S_CS"/>
</dbReference>
<protein>
    <submittedName>
        <fullName evidence="8">Reductive dehalogenase</fullName>
    </submittedName>
</protein>
<keyword evidence="6" id="KW-0472">Membrane</keyword>
<keyword evidence="3" id="KW-0732">Signal</keyword>
<evidence type="ECO:0000256" key="3">
    <source>
        <dbReference type="ARBA" id="ARBA00022729"/>
    </source>
</evidence>
<dbReference type="AlphaFoldDB" id="D2BJE6"/>
<accession>D2BJE6</accession>
<feature type="domain" description="4Fe-4S ferredoxin-type" evidence="7">
    <location>
        <begin position="334"/>
        <end position="366"/>
    </location>
</feature>
<dbReference type="KEGG" id="dev:DhcVS_1347"/>